<feature type="compositionally biased region" description="Polar residues" evidence="1">
    <location>
        <begin position="8"/>
        <end position="17"/>
    </location>
</feature>
<accession>A0ABT4S8D9</accession>
<feature type="compositionally biased region" description="Low complexity" evidence="1">
    <location>
        <begin position="62"/>
        <end position="73"/>
    </location>
</feature>
<dbReference type="Proteomes" id="UP001144036">
    <property type="component" value="Unassembled WGS sequence"/>
</dbReference>
<protein>
    <submittedName>
        <fullName evidence="2">Uncharacterized protein</fullName>
    </submittedName>
</protein>
<feature type="region of interest" description="Disordered" evidence="1">
    <location>
        <begin position="1"/>
        <end position="21"/>
    </location>
</feature>
<sequence>MMMIFETPSASSTSTARLTPIPPTGACPPVMATAELPSSVLVEVLCGQSEQKYGARRRSGSRRLASGRAWRGSGVTGTPLASSLRRSRGTIASTSSSP</sequence>
<evidence type="ECO:0000313" key="2">
    <source>
        <dbReference type="EMBL" id="MDA0633441.1"/>
    </source>
</evidence>
<evidence type="ECO:0000313" key="3">
    <source>
        <dbReference type="Proteomes" id="UP001144036"/>
    </source>
</evidence>
<evidence type="ECO:0000256" key="1">
    <source>
        <dbReference type="SAM" id="MobiDB-lite"/>
    </source>
</evidence>
<gene>
    <name evidence="2" type="ORF">OUY22_08420</name>
</gene>
<organism evidence="2 3">
    <name type="scientific">Nonomuraea corallina</name>
    <dbReference type="NCBI Taxonomy" id="2989783"/>
    <lineage>
        <taxon>Bacteria</taxon>
        <taxon>Bacillati</taxon>
        <taxon>Actinomycetota</taxon>
        <taxon>Actinomycetes</taxon>
        <taxon>Streptosporangiales</taxon>
        <taxon>Streptosporangiaceae</taxon>
        <taxon>Nonomuraea</taxon>
    </lineage>
</organism>
<dbReference type="EMBL" id="JAPNNL010000021">
    <property type="protein sequence ID" value="MDA0633441.1"/>
    <property type="molecule type" value="Genomic_DNA"/>
</dbReference>
<comment type="caution">
    <text evidence="2">The sequence shown here is derived from an EMBL/GenBank/DDBJ whole genome shotgun (WGS) entry which is preliminary data.</text>
</comment>
<proteinExistence type="predicted"/>
<keyword evidence="3" id="KW-1185">Reference proteome</keyword>
<dbReference type="RefSeq" id="WP_270154248.1">
    <property type="nucleotide sequence ID" value="NZ_JAPNNL010000021.1"/>
</dbReference>
<feature type="region of interest" description="Disordered" evidence="1">
    <location>
        <begin position="51"/>
        <end position="98"/>
    </location>
</feature>
<reference evidence="2" key="1">
    <citation type="submission" date="2022-11" db="EMBL/GenBank/DDBJ databases">
        <title>Nonomuraea corallina sp. nov., a new species of the genus Nonomuraea isolated from sea side sediment in Thai sea.</title>
        <authorList>
            <person name="Ngamcharungchit C."/>
            <person name="Matsumoto A."/>
            <person name="Suriyachadkun C."/>
            <person name="Panbangred W."/>
            <person name="Inahashi Y."/>
            <person name="Intra B."/>
        </authorList>
    </citation>
    <scope>NUCLEOTIDE SEQUENCE</scope>
    <source>
        <strain evidence="2">MCN248</strain>
    </source>
</reference>
<name>A0ABT4S8D9_9ACTN</name>